<dbReference type="GeneID" id="110758891"/>
<sequence>MRFEGGPLPAYIYNGPPQRQLKPLRAENSEKKEIAKFGLRSGEPRRVSPIQLGIVTSEPRTNGLSLLVSSLLFSLSSQNEGVGNTGGVGGCRFHHGSYDVVFVQPEGFFCAGEERCTKLSNGVG</sequence>
<name>A0A6P5SS81_PRUAV</name>
<dbReference type="RefSeq" id="XP_021816543.1">
    <property type="nucleotide sequence ID" value="XM_021960851.1"/>
</dbReference>
<accession>A0A6P5SS81</accession>
<evidence type="ECO:0000313" key="1">
    <source>
        <dbReference type="Proteomes" id="UP000515124"/>
    </source>
</evidence>
<proteinExistence type="predicted"/>
<evidence type="ECO:0000313" key="2">
    <source>
        <dbReference type="RefSeq" id="XP_021816543.1"/>
    </source>
</evidence>
<reference evidence="2" key="1">
    <citation type="submission" date="2025-08" db="UniProtKB">
        <authorList>
            <consortium name="RefSeq"/>
        </authorList>
    </citation>
    <scope>IDENTIFICATION</scope>
</reference>
<dbReference type="AlphaFoldDB" id="A0A6P5SS81"/>
<protein>
    <submittedName>
        <fullName evidence="2">Uncharacterized protein LOC110758891</fullName>
    </submittedName>
</protein>
<dbReference type="KEGG" id="pavi:110758891"/>
<dbReference type="Proteomes" id="UP000515124">
    <property type="component" value="Unplaced"/>
</dbReference>
<gene>
    <name evidence="2" type="primary">LOC110758891</name>
</gene>
<organism evidence="1 2">
    <name type="scientific">Prunus avium</name>
    <name type="common">Cherry</name>
    <name type="synonym">Cerasus avium</name>
    <dbReference type="NCBI Taxonomy" id="42229"/>
    <lineage>
        <taxon>Eukaryota</taxon>
        <taxon>Viridiplantae</taxon>
        <taxon>Streptophyta</taxon>
        <taxon>Embryophyta</taxon>
        <taxon>Tracheophyta</taxon>
        <taxon>Spermatophyta</taxon>
        <taxon>Magnoliopsida</taxon>
        <taxon>eudicotyledons</taxon>
        <taxon>Gunneridae</taxon>
        <taxon>Pentapetalae</taxon>
        <taxon>rosids</taxon>
        <taxon>fabids</taxon>
        <taxon>Rosales</taxon>
        <taxon>Rosaceae</taxon>
        <taxon>Amygdaloideae</taxon>
        <taxon>Amygdaleae</taxon>
        <taxon>Prunus</taxon>
    </lineage>
</organism>
<keyword evidence="1" id="KW-1185">Reference proteome</keyword>